<reference evidence="1" key="1">
    <citation type="journal article" date="2014" name="Front. Microbiol.">
        <title>High frequency of phylogenetically diverse reductive dehalogenase-homologous genes in deep subseafloor sedimentary metagenomes.</title>
        <authorList>
            <person name="Kawai M."/>
            <person name="Futagami T."/>
            <person name="Toyoda A."/>
            <person name="Takaki Y."/>
            <person name="Nishi S."/>
            <person name="Hori S."/>
            <person name="Arai W."/>
            <person name="Tsubouchi T."/>
            <person name="Morono Y."/>
            <person name="Uchiyama I."/>
            <person name="Ito T."/>
            <person name="Fujiyama A."/>
            <person name="Inagaki F."/>
            <person name="Takami H."/>
        </authorList>
    </citation>
    <scope>NUCLEOTIDE SEQUENCE</scope>
    <source>
        <strain evidence="1">Expedition CK06-06</strain>
    </source>
</reference>
<dbReference type="EMBL" id="BART01017592">
    <property type="protein sequence ID" value="GAG79546.1"/>
    <property type="molecule type" value="Genomic_DNA"/>
</dbReference>
<organism evidence="1">
    <name type="scientific">marine sediment metagenome</name>
    <dbReference type="NCBI Taxonomy" id="412755"/>
    <lineage>
        <taxon>unclassified sequences</taxon>
        <taxon>metagenomes</taxon>
        <taxon>ecological metagenomes</taxon>
    </lineage>
</organism>
<comment type="caution">
    <text evidence="1">The sequence shown here is derived from an EMBL/GenBank/DDBJ whole genome shotgun (WGS) entry which is preliminary data.</text>
</comment>
<accession>X1C583</accession>
<evidence type="ECO:0000313" key="1">
    <source>
        <dbReference type="EMBL" id="GAG79546.1"/>
    </source>
</evidence>
<gene>
    <name evidence="1" type="ORF">S01H4_33428</name>
</gene>
<feature type="non-terminal residue" evidence="1">
    <location>
        <position position="1"/>
    </location>
</feature>
<sequence>GYYFYADIKKEGIILYDSEKVALKEQRELTPQENKKLIQEYYDHWFGQAESFYANFESAAISFASL</sequence>
<dbReference type="AlphaFoldDB" id="X1C583"/>
<name>X1C583_9ZZZZ</name>
<protein>
    <submittedName>
        <fullName evidence="1">Uncharacterized protein</fullName>
    </submittedName>
</protein>
<proteinExistence type="predicted"/>